<evidence type="ECO:0000256" key="1">
    <source>
        <dbReference type="SAM" id="Phobius"/>
    </source>
</evidence>
<name>A0A1M7NRC1_9BACI</name>
<dbReference type="RefSeq" id="WP_073201434.1">
    <property type="nucleotide sequence ID" value="NZ_FRCZ01000003.1"/>
</dbReference>
<keyword evidence="1" id="KW-1133">Transmembrane helix</keyword>
<dbReference type="EMBL" id="FRCZ01000003">
    <property type="protein sequence ID" value="SHN06434.1"/>
    <property type="molecule type" value="Genomic_DNA"/>
</dbReference>
<organism evidence="2 3">
    <name type="scientific">Gracilibacillus kekensis</name>
    <dbReference type="NCBI Taxonomy" id="1027249"/>
    <lineage>
        <taxon>Bacteria</taxon>
        <taxon>Bacillati</taxon>
        <taxon>Bacillota</taxon>
        <taxon>Bacilli</taxon>
        <taxon>Bacillales</taxon>
        <taxon>Bacillaceae</taxon>
        <taxon>Gracilibacillus</taxon>
    </lineage>
</organism>
<reference evidence="2 3" key="1">
    <citation type="submission" date="2016-11" db="EMBL/GenBank/DDBJ databases">
        <authorList>
            <person name="Jaros S."/>
            <person name="Januszkiewicz K."/>
            <person name="Wedrychowicz H."/>
        </authorList>
    </citation>
    <scope>NUCLEOTIDE SEQUENCE [LARGE SCALE GENOMIC DNA]</scope>
    <source>
        <strain evidence="2 3">CGMCC 1.10681</strain>
    </source>
</reference>
<dbReference type="InterPro" id="IPR010718">
    <property type="entry name" value="DUF1294"/>
</dbReference>
<dbReference type="Pfam" id="PF06961">
    <property type="entry name" value="DUF1294"/>
    <property type="match status" value="1"/>
</dbReference>
<evidence type="ECO:0000313" key="3">
    <source>
        <dbReference type="Proteomes" id="UP000184184"/>
    </source>
</evidence>
<gene>
    <name evidence="2" type="ORF">SAMN05216179_1706</name>
</gene>
<protein>
    <submittedName>
        <fullName evidence="2">Uncharacterized membrane protein YsdA, DUF1294 family</fullName>
    </submittedName>
</protein>
<sequence length="83" mass="9787">MEIYLLIINSIAFLIMGIDKHKARHNKWRIPERRIWMIAVGGGALGAMIGMYLFRHKTKHKNFLIILPVLVIIETTLLFFLYY</sequence>
<accession>A0A1M7NRC1</accession>
<keyword evidence="1" id="KW-0812">Transmembrane</keyword>
<dbReference type="OrthoDB" id="1698854at2"/>
<dbReference type="InterPro" id="IPR012156">
    <property type="entry name" value="Cold_shock_CspA"/>
</dbReference>
<keyword evidence="3" id="KW-1185">Reference proteome</keyword>
<dbReference type="GO" id="GO:0003676">
    <property type="term" value="F:nucleic acid binding"/>
    <property type="evidence" value="ECO:0007669"/>
    <property type="project" value="InterPro"/>
</dbReference>
<evidence type="ECO:0000313" key="2">
    <source>
        <dbReference type="EMBL" id="SHN06434.1"/>
    </source>
</evidence>
<dbReference type="PIRSF" id="PIRSF002599">
    <property type="entry name" value="Cold_shock_A"/>
    <property type="match status" value="1"/>
</dbReference>
<dbReference type="AlphaFoldDB" id="A0A1M7NRC1"/>
<feature type="transmembrane region" description="Helical" evidence="1">
    <location>
        <begin position="35"/>
        <end position="54"/>
    </location>
</feature>
<proteinExistence type="predicted"/>
<keyword evidence="1" id="KW-0472">Membrane</keyword>
<feature type="transmembrane region" description="Helical" evidence="1">
    <location>
        <begin position="63"/>
        <end position="82"/>
    </location>
</feature>
<dbReference type="Proteomes" id="UP000184184">
    <property type="component" value="Unassembled WGS sequence"/>
</dbReference>